<dbReference type="InterPro" id="IPR050131">
    <property type="entry name" value="Peptidase_S8_subtilisin-like"/>
</dbReference>
<dbReference type="InterPro" id="IPR022398">
    <property type="entry name" value="Peptidase_S8_His-AS"/>
</dbReference>
<dbReference type="PANTHER" id="PTHR43806">
    <property type="entry name" value="PEPTIDASE S8"/>
    <property type="match status" value="1"/>
</dbReference>
<dbReference type="Gene3D" id="3.40.50.200">
    <property type="entry name" value="Peptidase S8/S53 domain"/>
    <property type="match status" value="1"/>
</dbReference>
<dbReference type="PRINTS" id="PR00723">
    <property type="entry name" value="SUBTILISIN"/>
</dbReference>
<evidence type="ECO:0000256" key="4">
    <source>
        <dbReference type="ARBA" id="ARBA00022825"/>
    </source>
</evidence>
<dbReference type="RefSeq" id="WP_283445624.1">
    <property type="nucleotide sequence ID" value="NZ_FXUL01000042.1"/>
</dbReference>
<protein>
    <submittedName>
        <fullName evidence="7">Trypsin-like peptidase domain-containing protein</fullName>
    </submittedName>
</protein>
<dbReference type="InterPro" id="IPR015500">
    <property type="entry name" value="Peptidase_S8_subtilisin-rel"/>
</dbReference>
<dbReference type="SUPFAM" id="SSF50494">
    <property type="entry name" value="Trypsin-like serine proteases"/>
    <property type="match status" value="1"/>
</dbReference>
<evidence type="ECO:0000313" key="7">
    <source>
        <dbReference type="EMBL" id="SMP81213.1"/>
    </source>
</evidence>
<sequence length="1012" mass="108818">MRPILEFVVAQILVLGILALMGGPSHALVIDQDDTVPVALLRTNDPVRQAGQSVGVLVAKLPSGSEATCTTAIISDRHILTAAHCVEGAESLTTFFGLGSDREEFRVLTPAAEIDKQRNYAVLEVEGVPSRKFNAARLLLRIPIQGESAFILSMNTRSELTAAQGCSVRGTTTDGLILHDCDTTPGSSGALLFSTKDLAILGLHLGSTFTDQLNQASPMYSIGLASSLVRSLATIRPPIIDFHTVGSKPSEIASDFKRLYLTLHSEGRLPLKSYPVDRFSTIEEVFRSNGLFYGSPFPIELDSLVCDLNPNVCWRERQQVNAQERKSGTSMRDALLDAERPSGNLKPSSGNWSVAPPTSLWLPSVRVEKQQGWIVYQKRSGEDIGAIVTNEFGSCDRFDDECRQLIIGMNRNQKDRLTRAYSGAILLPKASYSVFGIDISTASEKVAGQLVEVKVDSRQGNGTLVLQANDVATIGKPERPKEAEYRILLPRNSSGTPTNLDAVLKSLGPTASGSTRVVPNQAPAPAPAPVAGSQARCKGNEANACEMDPSDLAIYQKRLLNGIFFPYLTLPHYPAIAIERPGRVGIIDTDLDLDHCAFNHLKLKGRLKPVDTNVPASAPMGLGHTPCKWLKPYREVTGSHGTHVAGLMVGQIGNESWGLNPFATLFAGRINTTTIGQQVQVSNLELAKLLRNMLNAAIPLYGLDVVNLSIYYERERIGARGPGGIGARPSGDPLLNVIRSDGYHTLFVVAAGNDSDDFTDICDLRPACFDLPNVISVAALDGSAQGAALLTGADGGSNYGNRVHVAAPGVDVLSPINGNYLGLLSGTSQAAPQVAAIASILRSLKPNATPGDVKERLITCSYPVPPPAGAADPDAIAIFGGRIDSKCTLAPDGEGMLQLNDARGTYRVKRILPEQAVLRFEAAFGGYEAEINTKHLRGLRSSGSNPNEFTIFYKRSPENRDAPLSKDVRLFLKSGALNLEVWDDAPPGPSGWKTRRFQASRIERFVAPMVSR</sequence>
<feature type="active site" description="Charge relay system" evidence="5">
    <location>
        <position position="828"/>
    </location>
</feature>
<dbReference type="InterPro" id="IPR009003">
    <property type="entry name" value="Peptidase_S1_PA"/>
</dbReference>
<keyword evidence="3 5" id="KW-0378">Hydrolase</keyword>
<dbReference type="Pfam" id="PF00082">
    <property type="entry name" value="Peptidase_S8"/>
    <property type="match status" value="1"/>
</dbReference>
<dbReference type="InterPro" id="IPR023828">
    <property type="entry name" value="Peptidase_S8_Ser-AS"/>
</dbReference>
<dbReference type="PROSITE" id="PS00137">
    <property type="entry name" value="SUBTILASE_HIS"/>
    <property type="match status" value="1"/>
</dbReference>
<dbReference type="EMBL" id="FXUL01000042">
    <property type="protein sequence ID" value="SMP81213.1"/>
    <property type="molecule type" value="Genomic_DNA"/>
</dbReference>
<evidence type="ECO:0000256" key="2">
    <source>
        <dbReference type="ARBA" id="ARBA00022670"/>
    </source>
</evidence>
<dbReference type="Pfam" id="PF13365">
    <property type="entry name" value="Trypsin_2"/>
    <property type="match status" value="1"/>
</dbReference>
<comment type="caution">
    <text evidence="7">The sequence shown here is derived from an EMBL/GenBank/DDBJ whole genome shotgun (WGS) entry which is preliminary data.</text>
</comment>
<keyword evidence="2 5" id="KW-0645">Protease</keyword>
<feature type="active site" description="Charge relay system" evidence="5">
    <location>
        <position position="588"/>
    </location>
</feature>
<dbReference type="PROSITE" id="PS00138">
    <property type="entry name" value="SUBTILASE_SER"/>
    <property type="match status" value="1"/>
</dbReference>
<comment type="similarity">
    <text evidence="1 5">Belongs to the peptidase S8 family.</text>
</comment>
<reference evidence="7 8" key="1">
    <citation type="submission" date="2017-05" db="EMBL/GenBank/DDBJ databases">
        <authorList>
            <person name="Varghese N."/>
            <person name="Submissions S."/>
        </authorList>
    </citation>
    <scope>NUCLEOTIDE SEQUENCE [LARGE SCALE GENOMIC DNA]</scope>
    <source>
        <strain evidence="7 8">DSM 26001</strain>
    </source>
</reference>
<dbReference type="InterPro" id="IPR043504">
    <property type="entry name" value="Peptidase_S1_PA_chymotrypsin"/>
</dbReference>
<keyword evidence="4 5" id="KW-0720">Serine protease</keyword>
<organism evidence="7 8">
    <name type="scientific">Noviherbaspirillum suwonense</name>
    <dbReference type="NCBI Taxonomy" id="1224511"/>
    <lineage>
        <taxon>Bacteria</taxon>
        <taxon>Pseudomonadati</taxon>
        <taxon>Pseudomonadota</taxon>
        <taxon>Betaproteobacteria</taxon>
        <taxon>Burkholderiales</taxon>
        <taxon>Oxalobacteraceae</taxon>
        <taxon>Noviherbaspirillum</taxon>
    </lineage>
</organism>
<dbReference type="PANTHER" id="PTHR43806:SF11">
    <property type="entry name" value="CEREVISIN-RELATED"/>
    <property type="match status" value="1"/>
</dbReference>
<accession>A0ABY1QVC2</accession>
<dbReference type="InterPro" id="IPR036852">
    <property type="entry name" value="Peptidase_S8/S53_dom_sf"/>
</dbReference>
<evidence type="ECO:0000259" key="6">
    <source>
        <dbReference type="Pfam" id="PF00082"/>
    </source>
</evidence>
<evidence type="ECO:0000256" key="5">
    <source>
        <dbReference type="PROSITE-ProRule" id="PRU01240"/>
    </source>
</evidence>
<name>A0ABY1QVC2_9BURK</name>
<dbReference type="InterPro" id="IPR000209">
    <property type="entry name" value="Peptidase_S8/S53_dom"/>
</dbReference>
<evidence type="ECO:0000313" key="8">
    <source>
        <dbReference type="Proteomes" id="UP001158049"/>
    </source>
</evidence>
<dbReference type="SUPFAM" id="SSF52743">
    <property type="entry name" value="Subtilisin-like"/>
    <property type="match status" value="1"/>
</dbReference>
<dbReference type="Proteomes" id="UP001158049">
    <property type="component" value="Unassembled WGS sequence"/>
</dbReference>
<evidence type="ECO:0000256" key="3">
    <source>
        <dbReference type="ARBA" id="ARBA00022801"/>
    </source>
</evidence>
<proteinExistence type="inferred from homology"/>
<evidence type="ECO:0000256" key="1">
    <source>
        <dbReference type="ARBA" id="ARBA00011073"/>
    </source>
</evidence>
<dbReference type="PROSITE" id="PS51892">
    <property type="entry name" value="SUBTILASE"/>
    <property type="match status" value="1"/>
</dbReference>
<feature type="domain" description="Peptidase S8/S53" evidence="6">
    <location>
        <begin position="584"/>
        <end position="860"/>
    </location>
</feature>
<keyword evidence="8" id="KW-1185">Reference proteome</keyword>
<dbReference type="Gene3D" id="2.40.10.10">
    <property type="entry name" value="Trypsin-like serine proteases"/>
    <property type="match status" value="2"/>
</dbReference>
<feature type="active site" description="Charge relay system" evidence="5">
    <location>
        <position position="640"/>
    </location>
</feature>
<gene>
    <name evidence="7" type="ORF">SAMN06295970_14214</name>
</gene>